<sequence>MEIIASALLVLVVYFYFDNHSKIKKLEKRIEELESKFTND</sequence>
<evidence type="ECO:0000313" key="2">
    <source>
        <dbReference type="Proteomes" id="UP000366051"/>
    </source>
</evidence>
<evidence type="ECO:0000313" key="1">
    <source>
        <dbReference type="EMBL" id="QGG47710.1"/>
    </source>
</evidence>
<gene>
    <name evidence="1" type="ORF">FTV88_1610</name>
</gene>
<reference evidence="2" key="1">
    <citation type="submission" date="2019-11" db="EMBL/GenBank/DDBJ databases">
        <title>Genome sequence of Heliorestis convoluta strain HH, an alkaliphilic and minimalistic phototrophic bacterium from a soda lake in Egypt.</title>
        <authorList>
            <person name="Dewey E.D."/>
            <person name="Stokes L.M."/>
            <person name="Burchell B.M."/>
            <person name="Shaffer K.N."/>
            <person name="Huntington A.M."/>
            <person name="Baker J.M."/>
            <person name="Nadendla S."/>
            <person name="Giglio M.G."/>
            <person name="Touchman J.W."/>
            <person name="Blankenship R.E."/>
            <person name="Madigan M.T."/>
            <person name="Sattley W.M."/>
        </authorList>
    </citation>
    <scope>NUCLEOTIDE SEQUENCE [LARGE SCALE GENOMIC DNA]</scope>
    <source>
        <strain evidence="2">HH</strain>
    </source>
</reference>
<keyword evidence="2" id="KW-1185">Reference proteome</keyword>
<protein>
    <submittedName>
        <fullName evidence="1">Uncharacterized protein</fullName>
    </submittedName>
</protein>
<dbReference type="KEGG" id="hcv:FTV88_1610"/>
<organism evidence="1 2">
    <name type="scientific">Heliorestis convoluta</name>
    <dbReference type="NCBI Taxonomy" id="356322"/>
    <lineage>
        <taxon>Bacteria</taxon>
        <taxon>Bacillati</taxon>
        <taxon>Bacillota</taxon>
        <taxon>Clostridia</taxon>
        <taxon>Eubacteriales</taxon>
        <taxon>Heliobacteriaceae</taxon>
        <taxon>Heliorestis</taxon>
    </lineage>
</organism>
<dbReference type="EMBL" id="CP045875">
    <property type="protein sequence ID" value="QGG47710.1"/>
    <property type="molecule type" value="Genomic_DNA"/>
</dbReference>
<accession>A0A5Q2N630</accession>
<proteinExistence type="predicted"/>
<dbReference type="AlphaFoldDB" id="A0A5Q2N630"/>
<dbReference type="Proteomes" id="UP000366051">
    <property type="component" value="Chromosome"/>
</dbReference>
<name>A0A5Q2N630_9FIRM</name>